<dbReference type="Proteomes" id="UP000765509">
    <property type="component" value="Unassembled WGS sequence"/>
</dbReference>
<comment type="caution">
    <text evidence="1">The sequence shown here is derived from an EMBL/GenBank/DDBJ whole genome shotgun (WGS) entry which is preliminary data.</text>
</comment>
<dbReference type="AlphaFoldDB" id="A0A9Q3BF04"/>
<evidence type="ECO:0000313" key="2">
    <source>
        <dbReference type="Proteomes" id="UP000765509"/>
    </source>
</evidence>
<keyword evidence="2" id="KW-1185">Reference proteome</keyword>
<dbReference type="EMBL" id="AVOT02000684">
    <property type="protein sequence ID" value="MBW0464028.1"/>
    <property type="molecule type" value="Genomic_DNA"/>
</dbReference>
<sequence>MFPSKNKSHTPQDIVQVEDSLGTVNNIMKAWKIRINAKDHGQYFVRLKNQKSDKDKLLAEDAIPDGDLHMRRFRASRRIEKSHQW</sequence>
<name>A0A9Q3BF04_9BASI</name>
<accession>A0A9Q3BF04</accession>
<reference evidence="1" key="1">
    <citation type="submission" date="2021-03" db="EMBL/GenBank/DDBJ databases">
        <title>Draft genome sequence of rust myrtle Austropuccinia psidii MF-1, a brazilian biotype.</title>
        <authorList>
            <person name="Quecine M.C."/>
            <person name="Pachon D.M.R."/>
            <person name="Bonatelli M.L."/>
            <person name="Correr F.H."/>
            <person name="Franceschini L.M."/>
            <person name="Leite T.F."/>
            <person name="Margarido G.R.A."/>
            <person name="Almeida C.A."/>
            <person name="Ferrarezi J.A."/>
            <person name="Labate C.A."/>
        </authorList>
    </citation>
    <scope>NUCLEOTIDE SEQUENCE</scope>
    <source>
        <strain evidence="1">MF-1</strain>
    </source>
</reference>
<organism evidence="1 2">
    <name type="scientific">Austropuccinia psidii MF-1</name>
    <dbReference type="NCBI Taxonomy" id="1389203"/>
    <lineage>
        <taxon>Eukaryota</taxon>
        <taxon>Fungi</taxon>
        <taxon>Dikarya</taxon>
        <taxon>Basidiomycota</taxon>
        <taxon>Pucciniomycotina</taxon>
        <taxon>Pucciniomycetes</taxon>
        <taxon>Pucciniales</taxon>
        <taxon>Sphaerophragmiaceae</taxon>
        <taxon>Austropuccinia</taxon>
    </lineage>
</organism>
<protein>
    <submittedName>
        <fullName evidence="1">Uncharacterized protein</fullName>
    </submittedName>
</protein>
<evidence type="ECO:0000313" key="1">
    <source>
        <dbReference type="EMBL" id="MBW0464028.1"/>
    </source>
</evidence>
<gene>
    <name evidence="1" type="ORF">O181_003743</name>
</gene>
<proteinExistence type="predicted"/>